<keyword evidence="2" id="KW-1185">Reference proteome</keyword>
<organism evidence="1 2">
    <name type="scientific">Lepagella muris</name>
    <dbReference type="NCBI Taxonomy" id="3032870"/>
    <lineage>
        <taxon>Bacteria</taxon>
        <taxon>Pseudomonadati</taxon>
        <taxon>Bacteroidota</taxon>
        <taxon>Bacteroidia</taxon>
        <taxon>Bacteroidales</taxon>
        <taxon>Muribaculaceae</taxon>
        <taxon>Lepagella</taxon>
    </lineage>
</organism>
<sequence>MISDRVKRNISAICIVIGTVCVISRVWEVIISPKSGSAWFELSGSILILFICIDSYINYRRRIKKESH</sequence>
<proteinExistence type="predicted"/>
<dbReference type="EMBL" id="SRYB01000013">
    <property type="protein sequence ID" value="TGY78442.1"/>
    <property type="molecule type" value="Genomic_DNA"/>
</dbReference>
<gene>
    <name evidence="1" type="ORF">E5331_10125</name>
</gene>
<protein>
    <submittedName>
        <fullName evidence="1">Uncharacterized protein</fullName>
    </submittedName>
</protein>
<accession>A0AC61RFZ6</accession>
<evidence type="ECO:0000313" key="1">
    <source>
        <dbReference type="EMBL" id="TGY78442.1"/>
    </source>
</evidence>
<name>A0AC61RFZ6_9BACT</name>
<evidence type="ECO:0000313" key="2">
    <source>
        <dbReference type="Proteomes" id="UP000306319"/>
    </source>
</evidence>
<comment type="caution">
    <text evidence="1">The sequence shown here is derived from an EMBL/GenBank/DDBJ whole genome shotgun (WGS) entry which is preliminary data.</text>
</comment>
<reference evidence="1" key="1">
    <citation type="submission" date="2019-04" db="EMBL/GenBank/DDBJ databases">
        <title>Microbes associate with the intestines of laboratory mice.</title>
        <authorList>
            <person name="Navarre W."/>
            <person name="Wong E."/>
            <person name="Huang K."/>
            <person name="Tropini C."/>
            <person name="Ng K."/>
            <person name="Yu B."/>
        </authorList>
    </citation>
    <scope>NUCLEOTIDE SEQUENCE</scope>
    <source>
        <strain evidence="1">NM04_E33</strain>
    </source>
</reference>
<dbReference type="Proteomes" id="UP000306319">
    <property type="component" value="Unassembled WGS sequence"/>
</dbReference>